<name>A0A101XRG9_9BACL</name>
<proteinExistence type="predicted"/>
<organism evidence="1 2">
    <name type="scientific">Ferroacidibacillus organovorans</name>
    <dbReference type="NCBI Taxonomy" id="1765683"/>
    <lineage>
        <taxon>Bacteria</taxon>
        <taxon>Bacillati</taxon>
        <taxon>Bacillota</taxon>
        <taxon>Bacilli</taxon>
        <taxon>Bacillales</taxon>
        <taxon>Alicyclobacillaceae</taxon>
        <taxon>Ferroacidibacillus</taxon>
    </lineage>
</organism>
<comment type="caution">
    <text evidence="1">The sequence shown here is derived from an EMBL/GenBank/DDBJ whole genome shotgun (WGS) entry which is preliminary data.</text>
</comment>
<evidence type="ECO:0000313" key="1">
    <source>
        <dbReference type="EMBL" id="KUO96204.1"/>
    </source>
</evidence>
<gene>
    <name evidence="1" type="ORF">ATW55_14705</name>
</gene>
<accession>A0A101XRG9</accession>
<evidence type="ECO:0000313" key="2">
    <source>
        <dbReference type="Proteomes" id="UP000053557"/>
    </source>
</evidence>
<protein>
    <submittedName>
        <fullName evidence="1">Uncharacterized protein</fullName>
    </submittedName>
</protein>
<sequence length="83" mass="8706">MDSASVTGPYITPLPYIATRSPAGLRVADGQKNGTIEPASDAERLVAPRVPVDRVMGVLKQVWGFLVDEAVGEFMAAVVGVHG</sequence>
<dbReference type="AlphaFoldDB" id="A0A101XRG9"/>
<reference evidence="1 2" key="1">
    <citation type="submission" date="2015-12" db="EMBL/GenBank/DDBJ databases">
        <title>Draft genome sequence of Acidibacillus ferrooxidans ITV001, isolated from a chalcopyrite acid mine drainage site in Brazil.</title>
        <authorList>
            <person name="Dall'Agnol H."/>
            <person name="Nancucheo I."/>
            <person name="Johnson B."/>
            <person name="Oliveira R."/>
            <person name="Leite L."/>
            <person name="Pylro V."/>
            <person name="Nunes G.L."/>
            <person name="Tzotzos G."/>
            <person name="Fernandes G.R."/>
            <person name="Dutra J."/>
            <person name="Orellana S.C."/>
            <person name="Oliveira G."/>
        </authorList>
    </citation>
    <scope>NUCLEOTIDE SEQUENCE [LARGE SCALE GENOMIC DNA]</scope>
    <source>
        <strain evidence="2">ITV01</strain>
    </source>
</reference>
<dbReference type="EMBL" id="LPVJ01000021">
    <property type="protein sequence ID" value="KUO96204.1"/>
    <property type="molecule type" value="Genomic_DNA"/>
</dbReference>
<keyword evidence="2" id="KW-1185">Reference proteome</keyword>
<dbReference type="Proteomes" id="UP000053557">
    <property type="component" value="Unassembled WGS sequence"/>
</dbReference>